<comment type="similarity">
    <text evidence="6">Belongs to the peptidase M3 family.</text>
</comment>
<dbReference type="EMBL" id="LK028559">
    <property type="protein sequence ID" value="CDR31410.1"/>
    <property type="molecule type" value="Genomic_DNA"/>
</dbReference>
<dbReference type="RefSeq" id="WP_045749826.1">
    <property type="nucleotide sequence ID" value="NZ_FUZK01000001.1"/>
</dbReference>
<dbReference type="Pfam" id="PF01432">
    <property type="entry name" value="Peptidase_M3"/>
    <property type="match status" value="1"/>
</dbReference>
<dbReference type="MEROPS" id="M03.010"/>
<keyword evidence="2 6" id="KW-0479">Metal-binding</keyword>
<keyword evidence="9" id="KW-1185">Reference proteome</keyword>
<evidence type="ECO:0000256" key="4">
    <source>
        <dbReference type="ARBA" id="ARBA00022833"/>
    </source>
</evidence>
<organism evidence="8 9">
    <name type="scientific">Acholeplasma oculi</name>
    <dbReference type="NCBI Taxonomy" id="35623"/>
    <lineage>
        <taxon>Bacteria</taxon>
        <taxon>Bacillati</taxon>
        <taxon>Mycoplasmatota</taxon>
        <taxon>Mollicutes</taxon>
        <taxon>Acholeplasmatales</taxon>
        <taxon>Acholeplasmataceae</taxon>
        <taxon>Acholeplasma</taxon>
    </lineage>
</organism>
<evidence type="ECO:0000259" key="7">
    <source>
        <dbReference type="Pfam" id="PF01432"/>
    </source>
</evidence>
<dbReference type="Proteomes" id="UP000032434">
    <property type="component" value="Chromosome 1"/>
</dbReference>
<name>A0A061AC10_9MOLU</name>
<dbReference type="PATRIC" id="fig|35623.3.peg.1336"/>
<dbReference type="InterPro" id="IPR011976">
    <property type="entry name" value="Pept_M3B_oligopep-rel"/>
</dbReference>
<dbReference type="GO" id="GO:0004222">
    <property type="term" value="F:metalloendopeptidase activity"/>
    <property type="evidence" value="ECO:0007669"/>
    <property type="project" value="InterPro"/>
</dbReference>
<dbReference type="OrthoDB" id="9762795at2"/>
<gene>
    <name evidence="8" type="ORF">Aocu_13370</name>
</gene>
<keyword evidence="3 6" id="KW-0378">Hydrolase</keyword>
<dbReference type="CDD" id="cd09606">
    <property type="entry name" value="M3B_PepF"/>
    <property type="match status" value="1"/>
</dbReference>
<comment type="cofactor">
    <cofactor evidence="6">
        <name>Zn(2+)</name>
        <dbReference type="ChEBI" id="CHEBI:29105"/>
    </cofactor>
    <text evidence="6">Binds 1 zinc ion.</text>
</comment>
<evidence type="ECO:0000256" key="6">
    <source>
        <dbReference type="RuleBase" id="RU003435"/>
    </source>
</evidence>
<dbReference type="Gene3D" id="1.10.1370.30">
    <property type="match status" value="1"/>
</dbReference>
<evidence type="ECO:0000256" key="3">
    <source>
        <dbReference type="ARBA" id="ARBA00022801"/>
    </source>
</evidence>
<accession>A0A061AC10</accession>
<proteinExistence type="inferred from homology"/>
<keyword evidence="1 6" id="KW-0645">Protease</keyword>
<keyword evidence="5 6" id="KW-0482">Metalloprotease</keyword>
<protein>
    <submittedName>
        <fullName evidence="8">Neurolysin/Thimet oligopeptidase</fullName>
    </submittedName>
</protein>
<feature type="domain" description="Peptidase M3A/M3B catalytic" evidence="7">
    <location>
        <begin position="167"/>
        <end position="545"/>
    </location>
</feature>
<evidence type="ECO:0000256" key="5">
    <source>
        <dbReference type="ARBA" id="ARBA00023049"/>
    </source>
</evidence>
<dbReference type="SUPFAM" id="SSF55486">
    <property type="entry name" value="Metalloproteases ('zincins'), catalytic domain"/>
    <property type="match status" value="1"/>
</dbReference>
<dbReference type="NCBIfam" id="TIGR02289">
    <property type="entry name" value="M3_not_pepF"/>
    <property type="match status" value="1"/>
</dbReference>
<evidence type="ECO:0000256" key="2">
    <source>
        <dbReference type="ARBA" id="ARBA00022723"/>
    </source>
</evidence>
<dbReference type="STRING" id="35623.Aocu_13370"/>
<dbReference type="KEGG" id="aoc:Aocu_13370"/>
<reference evidence="9" key="1">
    <citation type="submission" date="2014-05" db="EMBL/GenBank/DDBJ databases">
        <authorList>
            <person name="Kube M."/>
        </authorList>
    </citation>
    <scope>NUCLEOTIDE SEQUENCE [LARGE SCALE GENOMIC DNA]</scope>
</reference>
<dbReference type="GO" id="GO:0046872">
    <property type="term" value="F:metal ion binding"/>
    <property type="evidence" value="ECO:0007669"/>
    <property type="project" value="UniProtKB-UniRule"/>
</dbReference>
<dbReference type="HOGENOM" id="CLU_030403_1_0_14"/>
<keyword evidence="4 6" id="KW-0862">Zinc</keyword>
<dbReference type="InParanoid" id="A0A061AC10"/>
<sequence>MTFKEYPYVRIDIEQIKKDLTAFRIHLEEAPTFEAAKQVIKDYNQYFDHIDSMIQLALVRHSINTKDAFYDEEQAFVNDSLPLIESESVLFTNALLESKYRNELEQELGDLLFKKAELSKKTFKDEIISLLQEENKLTTEYAKLKSSAQIEFRGEVYNLSRMTPFATDKDRETRREATLKVSSWYQQNEAAFDDIYDKLVKVRHEIAIKLGYENFIQLGYDRLKRVDYNHQDVAKYREQVKDVIIPLAKDLEARKAKRLGISDMKSFDLGLSFLSGNPKPKGDSKWQVEKAIQMYDSLSPETSKFFRFMVERELLDLESKDNKEGGGYCTFIPQYESPFIFANFNGTSGDVDVLTHEAGHAFQVYMSKDLLPDYRWPSYEAAEIHSMSMEFLAWPYIDLFFEEDTDKYKFQHLSGGIEFLPYGVLVDHFQHEVYANPQMTKEMRKETWKRLEKVYQPWKVYDENDAMNKGLWWFKQGHIFQDPFYYIDYTLAQVLAFEFWGENQLDAKKTWQKYLNLCKLGGKYSFVKLIEEAGISNPFKDGTIERILTPIKAYLNGVDDTKF</sequence>
<evidence type="ECO:0000256" key="1">
    <source>
        <dbReference type="ARBA" id="ARBA00022670"/>
    </source>
</evidence>
<dbReference type="GO" id="GO:0006508">
    <property type="term" value="P:proteolysis"/>
    <property type="evidence" value="ECO:0007669"/>
    <property type="project" value="UniProtKB-KW"/>
</dbReference>
<evidence type="ECO:0000313" key="8">
    <source>
        <dbReference type="EMBL" id="CDR31410.1"/>
    </source>
</evidence>
<dbReference type="AlphaFoldDB" id="A0A061AC10"/>
<evidence type="ECO:0000313" key="9">
    <source>
        <dbReference type="Proteomes" id="UP000032434"/>
    </source>
</evidence>
<dbReference type="InterPro" id="IPR001567">
    <property type="entry name" value="Pept_M3A_M3B_dom"/>
</dbReference>